<protein>
    <submittedName>
        <fullName evidence="2">NAD(P)H-dependent oxidoreductase</fullName>
    </submittedName>
</protein>
<reference evidence="2 3" key="1">
    <citation type="submission" date="2019-08" db="EMBL/GenBank/DDBJ databases">
        <title>Dermacoccus abyssi strain HZAU 226, whole genome Nanopore sequencing project.</title>
        <authorList>
            <person name="Guo A."/>
            <person name="Zhang X."/>
            <person name="Ruan Y."/>
            <person name="Liu W."/>
            <person name="Chen Q."/>
            <person name="Gu L."/>
        </authorList>
    </citation>
    <scope>NUCLEOTIDE SEQUENCE [LARGE SCALE GENOMIC DNA]</scope>
    <source>
        <strain evidence="2 3">HZAU 226</strain>
    </source>
</reference>
<dbReference type="EMBL" id="CP043031">
    <property type="protein sequence ID" value="QEH92745.1"/>
    <property type="molecule type" value="Genomic_DNA"/>
</dbReference>
<evidence type="ECO:0000259" key="1">
    <source>
        <dbReference type="Pfam" id="PF03358"/>
    </source>
</evidence>
<dbReference type="Gene3D" id="3.40.50.360">
    <property type="match status" value="1"/>
</dbReference>
<keyword evidence="3" id="KW-1185">Reference proteome</keyword>
<proteinExistence type="predicted"/>
<evidence type="ECO:0000313" key="2">
    <source>
        <dbReference type="EMBL" id="QEH92745.1"/>
    </source>
</evidence>
<dbReference type="Pfam" id="PF03358">
    <property type="entry name" value="FMN_red"/>
    <property type="match status" value="1"/>
</dbReference>
<sequence length="106" mass="11860">MDLIDLREVDLPLTTEEPMHPGAQQYQLDSTKAWSERIKRANAVVLVTPEYNHGYPAAPKNALDLVFTECFYKPVGFASYGGVSGGLRAVQQLKRRTDRAGSWPPR</sequence>
<dbReference type="InterPro" id="IPR050712">
    <property type="entry name" value="NAD(P)H-dep_reductase"/>
</dbReference>
<dbReference type="Proteomes" id="UP000323565">
    <property type="component" value="Chromosome"/>
</dbReference>
<organism evidence="2 3">
    <name type="scientific">Dermacoccus abyssi</name>
    <dbReference type="NCBI Taxonomy" id="322596"/>
    <lineage>
        <taxon>Bacteria</taxon>
        <taxon>Bacillati</taxon>
        <taxon>Actinomycetota</taxon>
        <taxon>Actinomycetes</taxon>
        <taxon>Micrococcales</taxon>
        <taxon>Dermacoccaceae</taxon>
        <taxon>Dermacoccus</taxon>
    </lineage>
</organism>
<evidence type="ECO:0000313" key="3">
    <source>
        <dbReference type="Proteomes" id="UP000323565"/>
    </source>
</evidence>
<dbReference type="PANTHER" id="PTHR30543:SF21">
    <property type="entry name" value="NAD(P)H-DEPENDENT FMN REDUCTASE LOT6"/>
    <property type="match status" value="1"/>
</dbReference>
<dbReference type="SUPFAM" id="SSF52218">
    <property type="entry name" value="Flavoproteins"/>
    <property type="match status" value="1"/>
</dbReference>
<feature type="domain" description="NADPH-dependent FMN reductase-like" evidence="1">
    <location>
        <begin position="2"/>
        <end position="94"/>
    </location>
</feature>
<dbReference type="InterPro" id="IPR005025">
    <property type="entry name" value="FMN_Rdtase-like_dom"/>
</dbReference>
<dbReference type="InterPro" id="IPR029039">
    <property type="entry name" value="Flavoprotein-like_sf"/>
</dbReference>
<accession>A0ABX5Z709</accession>
<name>A0ABX5Z709_9MICO</name>
<dbReference type="PANTHER" id="PTHR30543">
    <property type="entry name" value="CHROMATE REDUCTASE"/>
    <property type="match status" value="1"/>
</dbReference>
<gene>
    <name evidence="2" type="ORF">FV141_03750</name>
</gene>